<accession>A0ABP1ELY4</accession>
<dbReference type="EMBL" id="CAXIXY010000004">
    <property type="protein sequence ID" value="CAL2085593.1"/>
    <property type="molecule type" value="Genomic_DNA"/>
</dbReference>
<keyword evidence="1" id="KW-0812">Transmembrane</keyword>
<proteinExistence type="predicted"/>
<reference evidence="2 3" key="1">
    <citation type="submission" date="2024-05" db="EMBL/GenBank/DDBJ databases">
        <authorList>
            <person name="Duchaud E."/>
        </authorList>
    </citation>
    <scope>NUCLEOTIDE SEQUENCE [LARGE SCALE GENOMIC DNA]</scope>
    <source>
        <strain evidence="2">Ena-SAMPLE-TAB-13-05-2024-13:56:06:370-140302</strain>
    </source>
</reference>
<organism evidence="2 3">
    <name type="scientific">Tenacibaculum platacis</name>
    <dbReference type="NCBI Taxonomy" id="3137852"/>
    <lineage>
        <taxon>Bacteria</taxon>
        <taxon>Pseudomonadati</taxon>
        <taxon>Bacteroidota</taxon>
        <taxon>Flavobacteriia</taxon>
        <taxon>Flavobacteriales</taxon>
        <taxon>Flavobacteriaceae</taxon>
        <taxon>Tenacibaculum</taxon>
    </lineage>
</organism>
<feature type="transmembrane region" description="Helical" evidence="1">
    <location>
        <begin position="75"/>
        <end position="95"/>
    </location>
</feature>
<keyword evidence="1" id="KW-0472">Membrane</keyword>
<sequence>MLYLFLLILLGIFYQDIKERKVFIWLLVLAIGCNGVLYYQQTLQQLFFLHISINSILILILLLILFVYTKFKMKMSLFEALGLGDILFFLVFAIGFPVETFLLLFITSLLFSLIIFISLKAKLRHKTVPLAGFQALFLFLILFINLAFDIVNLYTI</sequence>
<protein>
    <submittedName>
        <fullName evidence="2">Type IV leader peptidase family protein</fullName>
    </submittedName>
</protein>
<gene>
    <name evidence="2" type="ORF">T190607A01A_20498</name>
</gene>
<evidence type="ECO:0000256" key="1">
    <source>
        <dbReference type="SAM" id="Phobius"/>
    </source>
</evidence>
<feature type="transmembrane region" description="Helical" evidence="1">
    <location>
        <begin position="131"/>
        <end position="154"/>
    </location>
</feature>
<evidence type="ECO:0000313" key="3">
    <source>
        <dbReference type="Proteomes" id="UP001497416"/>
    </source>
</evidence>
<comment type="caution">
    <text evidence="2">The sequence shown here is derived from an EMBL/GenBank/DDBJ whole genome shotgun (WGS) entry which is preliminary data.</text>
</comment>
<name>A0ABP1ELY4_9FLAO</name>
<evidence type="ECO:0000313" key="2">
    <source>
        <dbReference type="EMBL" id="CAL2085593.1"/>
    </source>
</evidence>
<feature type="transmembrane region" description="Helical" evidence="1">
    <location>
        <begin position="22"/>
        <end position="40"/>
    </location>
</feature>
<feature type="transmembrane region" description="Helical" evidence="1">
    <location>
        <begin position="46"/>
        <end position="68"/>
    </location>
</feature>
<dbReference type="Proteomes" id="UP001497416">
    <property type="component" value="Unassembled WGS sequence"/>
</dbReference>
<keyword evidence="1" id="KW-1133">Transmembrane helix</keyword>
<keyword evidence="3" id="KW-1185">Reference proteome</keyword>